<dbReference type="InterPro" id="IPR015655">
    <property type="entry name" value="PP2C"/>
</dbReference>
<dbReference type="Gene3D" id="3.60.40.10">
    <property type="entry name" value="PPM-type phosphatase domain"/>
    <property type="match status" value="2"/>
</dbReference>
<evidence type="ECO:0000313" key="13">
    <source>
        <dbReference type="Proteomes" id="UP000735302"/>
    </source>
</evidence>
<evidence type="ECO:0000256" key="1">
    <source>
        <dbReference type="ARBA" id="ARBA00001936"/>
    </source>
</evidence>
<evidence type="ECO:0000256" key="9">
    <source>
        <dbReference type="RuleBase" id="RU003465"/>
    </source>
</evidence>
<feature type="compositionally biased region" description="Low complexity" evidence="10">
    <location>
        <begin position="177"/>
        <end position="186"/>
    </location>
</feature>
<reference evidence="12 13" key="1">
    <citation type="journal article" date="2021" name="Elife">
        <title>Chloroplast acquisition without the gene transfer in kleptoplastic sea slugs, Plakobranchus ocellatus.</title>
        <authorList>
            <person name="Maeda T."/>
            <person name="Takahashi S."/>
            <person name="Yoshida T."/>
            <person name="Shimamura S."/>
            <person name="Takaki Y."/>
            <person name="Nagai Y."/>
            <person name="Toyoda A."/>
            <person name="Suzuki Y."/>
            <person name="Arimoto A."/>
            <person name="Ishii H."/>
            <person name="Satoh N."/>
            <person name="Nishiyama T."/>
            <person name="Hasebe M."/>
            <person name="Maruyama T."/>
            <person name="Minagawa J."/>
            <person name="Obokata J."/>
            <person name="Shigenobu S."/>
        </authorList>
    </citation>
    <scope>NUCLEOTIDE SEQUENCE [LARGE SCALE GENOMIC DNA]</scope>
</reference>
<organism evidence="12 13">
    <name type="scientific">Plakobranchus ocellatus</name>
    <dbReference type="NCBI Taxonomy" id="259542"/>
    <lineage>
        <taxon>Eukaryota</taxon>
        <taxon>Metazoa</taxon>
        <taxon>Spiralia</taxon>
        <taxon>Lophotrochozoa</taxon>
        <taxon>Mollusca</taxon>
        <taxon>Gastropoda</taxon>
        <taxon>Heterobranchia</taxon>
        <taxon>Euthyneura</taxon>
        <taxon>Panpulmonata</taxon>
        <taxon>Sacoglossa</taxon>
        <taxon>Placobranchoidea</taxon>
        <taxon>Plakobranchidae</taxon>
        <taxon>Plakobranchus</taxon>
    </lineage>
</organism>
<evidence type="ECO:0000256" key="2">
    <source>
        <dbReference type="ARBA" id="ARBA00006702"/>
    </source>
</evidence>
<feature type="region of interest" description="Disordered" evidence="10">
    <location>
        <begin position="607"/>
        <end position="633"/>
    </location>
</feature>
<keyword evidence="8" id="KW-0464">Manganese</keyword>
<feature type="compositionally biased region" description="Polar residues" evidence="10">
    <location>
        <begin position="243"/>
        <end position="255"/>
    </location>
</feature>
<evidence type="ECO:0000256" key="8">
    <source>
        <dbReference type="ARBA" id="ARBA00023211"/>
    </source>
</evidence>
<evidence type="ECO:0000256" key="3">
    <source>
        <dbReference type="ARBA" id="ARBA00013081"/>
    </source>
</evidence>
<keyword evidence="13" id="KW-1185">Reference proteome</keyword>
<dbReference type="Proteomes" id="UP000735302">
    <property type="component" value="Unassembled WGS sequence"/>
</dbReference>
<evidence type="ECO:0000256" key="6">
    <source>
        <dbReference type="ARBA" id="ARBA00022842"/>
    </source>
</evidence>
<dbReference type="EMBL" id="BLXT01003748">
    <property type="protein sequence ID" value="GFO05299.1"/>
    <property type="molecule type" value="Genomic_DNA"/>
</dbReference>
<feature type="region of interest" description="Disordered" evidence="10">
    <location>
        <begin position="168"/>
        <end position="397"/>
    </location>
</feature>
<evidence type="ECO:0000256" key="7">
    <source>
        <dbReference type="ARBA" id="ARBA00022912"/>
    </source>
</evidence>
<dbReference type="InterPro" id="IPR036457">
    <property type="entry name" value="PPM-type-like_dom_sf"/>
</dbReference>
<comment type="caution">
    <text evidence="12">The sequence shown here is derived from an EMBL/GenBank/DDBJ whole genome shotgun (WGS) entry which is preliminary data.</text>
</comment>
<evidence type="ECO:0000256" key="10">
    <source>
        <dbReference type="SAM" id="MobiDB-lite"/>
    </source>
</evidence>
<dbReference type="EC" id="3.1.3.16" evidence="3"/>
<sequence>MEYSRERGPRRIRLYNLCHPQGDMRQHKGSTTSPAEFTCMRYSDAHNCIPDFDDKTGTSFFAVYDGHGGSEVAKYCELHFPDFVKEFMESTGGLDTEPTKFIQSAFLAFDATLTSEDVIKELKSLSGKEDDYEEDEDEDPVYRSETDLLNEEATMPLDQVLAQYNATPGDVSKDKASSAGGSTSSAVENGPVSSSNIPSASSASLSSFSSASSQPAQSSSTHVNNGDSSHGSPVQKNGIAAEASTNSNCESSAHASNLIAAGSSSGDSGAKPQGKAQSSGKGKKTSDAVAESSTVVSSSSSSKAGSSSKHQDGPSGSSSKSAGNSERSSKVKAAADMAKVASGSDSDDDEDDDEDEEGDMWEDTSDDEDEDDEEDADAEQDDNIPMMDTSDEEPGSDSGCTACVLLKQGRKLLVANAGDSRCVLARAGRALDLSFDHKPEDDPERTRIEKAGGKVTADGRVNGGLNLSRAIGDHVYKRNTEVSAREQMITALPDVQIEELSDQDQFIVIACDGIWNYMSSQEVVDYVLVKLRDPEKKKQPAVICEEMFDHCLAPNTFGDGTGCDNMTCIIIILDTFYDSGVPDKPMAEESSVAHKLCDYEDKVLTTSDEAADTDNSDKEQSESGNGSTVIKTDSNISDSIANASLGEQTSALLKRCADDVDELPEKKRLKVDENLG</sequence>
<feature type="compositionally biased region" description="Low complexity" evidence="10">
    <location>
        <begin position="260"/>
        <end position="280"/>
    </location>
</feature>
<evidence type="ECO:0000256" key="5">
    <source>
        <dbReference type="ARBA" id="ARBA00022801"/>
    </source>
</evidence>
<evidence type="ECO:0000313" key="12">
    <source>
        <dbReference type="EMBL" id="GFO05299.1"/>
    </source>
</evidence>
<evidence type="ECO:0000259" key="11">
    <source>
        <dbReference type="PROSITE" id="PS51746"/>
    </source>
</evidence>
<feature type="compositionally biased region" description="Low complexity" evidence="10">
    <location>
        <begin position="193"/>
        <end position="220"/>
    </location>
</feature>
<dbReference type="GO" id="GO:0004722">
    <property type="term" value="F:protein serine/threonine phosphatase activity"/>
    <property type="evidence" value="ECO:0007669"/>
    <property type="project" value="UniProtKB-EC"/>
</dbReference>
<dbReference type="PROSITE" id="PS01032">
    <property type="entry name" value="PPM_1"/>
    <property type="match status" value="1"/>
</dbReference>
<comment type="similarity">
    <text evidence="2 9">Belongs to the PP2C family.</text>
</comment>
<accession>A0AAV4ACD2</accession>
<proteinExistence type="inferred from homology"/>
<dbReference type="CDD" id="cd00143">
    <property type="entry name" value="PP2Cc"/>
    <property type="match status" value="1"/>
</dbReference>
<feature type="compositionally biased region" description="Low complexity" evidence="10">
    <location>
        <begin position="287"/>
        <end position="344"/>
    </location>
</feature>
<dbReference type="GO" id="GO:0046872">
    <property type="term" value="F:metal ion binding"/>
    <property type="evidence" value="ECO:0007669"/>
    <property type="project" value="UniProtKB-KW"/>
</dbReference>
<dbReference type="SMART" id="SM00332">
    <property type="entry name" value="PP2Cc"/>
    <property type="match status" value="1"/>
</dbReference>
<dbReference type="SUPFAM" id="SSF81606">
    <property type="entry name" value="PP2C-like"/>
    <property type="match status" value="2"/>
</dbReference>
<feature type="compositionally biased region" description="Polar residues" evidence="10">
    <location>
        <begin position="622"/>
        <end position="633"/>
    </location>
</feature>
<evidence type="ECO:0000256" key="4">
    <source>
        <dbReference type="ARBA" id="ARBA00022723"/>
    </source>
</evidence>
<gene>
    <name evidence="12" type="ORF">PoB_003180400</name>
</gene>
<dbReference type="InterPro" id="IPR001932">
    <property type="entry name" value="PPM-type_phosphatase-like_dom"/>
</dbReference>
<dbReference type="AlphaFoldDB" id="A0AAV4ACD2"/>
<dbReference type="PANTHER" id="PTHR13832:SF803">
    <property type="entry name" value="PROTEIN PHOSPHATASE 1G"/>
    <property type="match status" value="1"/>
</dbReference>
<dbReference type="PROSITE" id="PS51746">
    <property type="entry name" value="PPM_2"/>
    <property type="match status" value="1"/>
</dbReference>
<keyword evidence="5 9" id="KW-0378">Hydrolase</keyword>
<dbReference type="Pfam" id="PF00481">
    <property type="entry name" value="PP2C"/>
    <property type="match status" value="2"/>
</dbReference>
<feature type="domain" description="PPM-type phosphatase" evidence="11">
    <location>
        <begin position="27"/>
        <end position="573"/>
    </location>
</feature>
<dbReference type="InterPro" id="IPR000222">
    <property type="entry name" value="PP2C_BS"/>
</dbReference>
<feature type="compositionally biased region" description="Polar residues" evidence="10">
    <location>
        <begin position="221"/>
        <end position="235"/>
    </location>
</feature>
<name>A0AAV4ACD2_9GAST</name>
<keyword evidence="7 9" id="KW-0904">Protein phosphatase</keyword>
<comment type="cofactor">
    <cofactor evidence="1">
        <name>Mn(2+)</name>
        <dbReference type="ChEBI" id="CHEBI:29035"/>
    </cofactor>
</comment>
<feature type="compositionally biased region" description="Acidic residues" evidence="10">
    <location>
        <begin position="345"/>
        <end position="382"/>
    </location>
</feature>
<keyword evidence="4" id="KW-0479">Metal-binding</keyword>
<protein>
    <recommendedName>
        <fullName evidence="3">protein-serine/threonine phosphatase</fullName>
        <ecNumber evidence="3">3.1.3.16</ecNumber>
    </recommendedName>
</protein>
<keyword evidence="6" id="KW-0460">Magnesium</keyword>
<dbReference type="PANTHER" id="PTHR13832">
    <property type="entry name" value="PROTEIN PHOSPHATASE 2C"/>
    <property type="match status" value="1"/>
</dbReference>